<dbReference type="EMBL" id="JALPRF010000002">
    <property type="protein sequence ID" value="MCK8493453.1"/>
    <property type="molecule type" value="Genomic_DNA"/>
</dbReference>
<evidence type="ECO:0008006" key="3">
    <source>
        <dbReference type="Google" id="ProtNLM"/>
    </source>
</evidence>
<gene>
    <name evidence="1" type="ORF">M0L20_16415</name>
</gene>
<proteinExistence type="predicted"/>
<evidence type="ECO:0000313" key="1">
    <source>
        <dbReference type="EMBL" id="MCK8493453.1"/>
    </source>
</evidence>
<reference evidence="1 2" key="1">
    <citation type="submission" date="2022-04" db="EMBL/GenBank/DDBJ databases">
        <title>Spirosoma sp. strain RP8 genome sequencing and assembly.</title>
        <authorList>
            <person name="Jung Y."/>
        </authorList>
    </citation>
    <scope>NUCLEOTIDE SEQUENCE [LARGE SCALE GENOMIC DNA]</scope>
    <source>
        <strain evidence="1 2">RP8</strain>
    </source>
</reference>
<dbReference type="Proteomes" id="UP001202180">
    <property type="component" value="Unassembled WGS sequence"/>
</dbReference>
<sequence>MAKAIRYSAATVKQLRVGSLIYDRSEVDDKMIFIQKVVGGSATLYTLEHKPLGKTRYFLKTGNAFEELVYTKEEVVNNGQRYQQTDPKFLKTFARLLSDCNEFTNSKWEAAFTTKTLAKMVDAYNRCKQQDGSGIQSVVYPVSAKIPAKFFIRLGINSALVPSPVVRETKELYTRHIIGDSRVFGTPTYAFEDQGSRTSTNLGWTATAGLEQKILGGRYAWGGQLSYSSSYYKRQLLTGGTTDAYTDQYNYMTPQNYELSIPSQQPVRFDGIVKEQTSIAELSIFARKYLFTNQSIWYLGIGLGYGLVQSDYTSSIKLSTTDKTAPVYLGEIVRYAQPHTIQRGQLGGFGEIGWQKSPKFGVVAQFNWLYTGLLNLQVNHYF</sequence>
<dbReference type="RefSeq" id="WP_248477995.1">
    <property type="nucleotide sequence ID" value="NZ_JALPRF010000002.1"/>
</dbReference>
<organism evidence="1 2">
    <name type="scientific">Spirosoma liriopis</name>
    <dbReference type="NCBI Taxonomy" id="2937440"/>
    <lineage>
        <taxon>Bacteria</taxon>
        <taxon>Pseudomonadati</taxon>
        <taxon>Bacteroidota</taxon>
        <taxon>Cytophagia</taxon>
        <taxon>Cytophagales</taxon>
        <taxon>Cytophagaceae</taxon>
        <taxon>Spirosoma</taxon>
    </lineage>
</organism>
<comment type="caution">
    <text evidence="1">The sequence shown here is derived from an EMBL/GenBank/DDBJ whole genome shotgun (WGS) entry which is preliminary data.</text>
</comment>
<keyword evidence="2" id="KW-1185">Reference proteome</keyword>
<protein>
    <recommendedName>
        <fullName evidence="3">Outer membrane beta-barrel protein</fullName>
    </recommendedName>
</protein>
<name>A0ABT0HMR4_9BACT</name>
<accession>A0ABT0HMR4</accession>
<evidence type="ECO:0000313" key="2">
    <source>
        <dbReference type="Proteomes" id="UP001202180"/>
    </source>
</evidence>